<dbReference type="NCBIfam" id="NF004675">
    <property type="entry name" value="PRK06019.1-1"/>
    <property type="match status" value="1"/>
</dbReference>
<evidence type="ECO:0000256" key="4">
    <source>
        <dbReference type="HAMAP-Rule" id="MF_01928"/>
    </source>
</evidence>
<dbReference type="InterPro" id="IPR011761">
    <property type="entry name" value="ATP-grasp"/>
</dbReference>
<dbReference type="InterPro" id="IPR003135">
    <property type="entry name" value="ATP-grasp_carboxylate-amine"/>
</dbReference>
<dbReference type="SUPFAM" id="SSF56059">
    <property type="entry name" value="Glutathione synthetase ATP-binding domain-like"/>
    <property type="match status" value="1"/>
</dbReference>
<protein>
    <recommendedName>
        <fullName evidence="4 5">N5-carboxyaminoimidazole ribonucleotide synthase</fullName>
        <shortName evidence="4 5">N5-CAIR synthase</shortName>
        <ecNumber evidence="4 5">6.3.4.18</ecNumber>
    </recommendedName>
    <alternativeName>
        <fullName evidence="4 5">5-(carboxyamino)imidazole ribonucleotide synthetase</fullName>
    </alternativeName>
</protein>
<feature type="binding site" evidence="4">
    <location>
        <position position="152"/>
    </location>
    <ligand>
        <name>ATP</name>
        <dbReference type="ChEBI" id="CHEBI:30616"/>
    </ligand>
</feature>
<keyword evidence="3 4" id="KW-0067">ATP-binding</keyword>
<dbReference type="PANTHER" id="PTHR11609">
    <property type="entry name" value="PURINE BIOSYNTHESIS PROTEIN 6/7, PUR6/7"/>
    <property type="match status" value="1"/>
</dbReference>
<dbReference type="GO" id="GO:0006189">
    <property type="term" value="P:'de novo' IMP biosynthetic process"/>
    <property type="evidence" value="ECO:0007669"/>
    <property type="project" value="UniProtKB-UniRule"/>
</dbReference>
<keyword evidence="1 4" id="KW-0547">Nucleotide-binding</keyword>
<dbReference type="InterPro" id="IPR040686">
    <property type="entry name" value="PurK_C"/>
</dbReference>
<evidence type="ECO:0000256" key="3">
    <source>
        <dbReference type="ARBA" id="ARBA00022840"/>
    </source>
</evidence>
<dbReference type="Gene3D" id="3.30.470.20">
    <property type="entry name" value="ATP-grasp fold, B domain"/>
    <property type="match status" value="1"/>
</dbReference>
<dbReference type="InterPro" id="IPR054350">
    <property type="entry name" value="PurT/PurK_preATP-grasp"/>
</dbReference>
<dbReference type="AlphaFoldDB" id="D9SVN7"/>
<reference evidence="7 8" key="1">
    <citation type="submission" date="2010-08" db="EMBL/GenBank/DDBJ databases">
        <title>Complete sequence of Clostridium cellulovorans 743B.</title>
        <authorList>
            <consortium name="US DOE Joint Genome Institute"/>
            <person name="Lucas S."/>
            <person name="Copeland A."/>
            <person name="Lapidus A."/>
            <person name="Cheng J.-F."/>
            <person name="Bruce D."/>
            <person name="Goodwin L."/>
            <person name="Pitluck S."/>
            <person name="Chertkov O."/>
            <person name="Detter J.C."/>
            <person name="Han C."/>
            <person name="Tapia R."/>
            <person name="Land M."/>
            <person name="Hauser L."/>
            <person name="Chang Y.-J."/>
            <person name="Jeffries C."/>
            <person name="Kyrpides N."/>
            <person name="Ivanova N."/>
            <person name="Mikhailova N."/>
            <person name="Hemme C.L."/>
            <person name="Woyke T."/>
        </authorList>
    </citation>
    <scope>NUCLEOTIDE SEQUENCE [LARGE SCALE GENOMIC DNA]</scope>
    <source>
        <strain evidence="8">ATCC 35296 / DSM 3052 / OCM 3 / 743B</strain>
    </source>
</reference>
<dbReference type="HAMAP" id="MF_01928">
    <property type="entry name" value="PurK"/>
    <property type="match status" value="1"/>
</dbReference>
<evidence type="ECO:0000256" key="2">
    <source>
        <dbReference type="ARBA" id="ARBA00022755"/>
    </source>
</evidence>
<evidence type="ECO:0000313" key="8">
    <source>
        <dbReference type="Proteomes" id="UP000002730"/>
    </source>
</evidence>
<dbReference type="InterPro" id="IPR013815">
    <property type="entry name" value="ATP_grasp_subdomain_1"/>
</dbReference>
<feature type="binding site" evidence="4">
    <location>
        <begin position="271"/>
        <end position="272"/>
    </location>
    <ligand>
        <name>ATP</name>
        <dbReference type="ChEBI" id="CHEBI:30616"/>
    </ligand>
</feature>
<dbReference type="Pfam" id="PF22660">
    <property type="entry name" value="RS_preATP-grasp-like"/>
    <property type="match status" value="1"/>
</dbReference>
<keyword evidence="2 4" id="KW-0658">Purine biosynthesis</keyword>
<evidence type="ECO:0000256" key="5">
    <source>
        <dbReference type="RuleBase" id="RU361200"/>
    </source>
</evidence>
<dbReference type="Gene3D" id="3.30.1490.20">
    <property type="entry name" value="ATP-grasp fold, A domain"/>
    <property type="match status" value="1"/>
</dbReference>
<dbReference type="InterPro" id="IPR005875">
    <property type="entry name" value="PurK"/>
</dbReference>
<dbReference type="Proteomes" id="UP000002730">
    <property type="component" value="Chromosome"/>
</dbReference>
<feature type="domain" description="ATP-grasp" evidence="6">
    <location>
        <begin position="116"/>
        <end position="301"/>
    </location>
</feature>
<comment type="pathway">
    <text evidence="4 5">Purine metabolism; IMP biosynthesis via de novo pathway; 5-amino-1-(5-phospho-D-ribosyl)imidazole-4-carboxylate from 5-amino-1-(5-phospho-D-ribosyl)imidazole (N5-CAIR route): step 1/2.</text>
</comment>
<dbReference type="SUPFAM" id="SSF51246">
    <property type="entry name" value="Rudiment single hybrid motif"/>
    <property type="match status" value="1"/>
</dbReference>
<dbReference type="NCBIfam" id="TIGR01161">
    <property type="entry name" value="purK"/>
    <property type="match status" value="1"/>
</dbReference>
<dbReference type="InterPro" id="IPR016185">
    <property type="entry name" value="PreATP-grasp_dom_sf"/>
</dbReference>
<evidence type="ECO:0000313" key="7">
    <source>
        <dbReference type="EMBL" id="ADL53098.1"/>
    </source>
</evidence>
<keyword evidence="8" id="KW-1185">Reference proteome</keyword>
<feature type="binding site" evidence="4">
    <location>
        <position position="217"/>
    </location>
    <ligand>
        <name>ATP</name>
        <dbReference type="ChEBI" id="CHEBI:30616"/>
    </ligand>
</feature>
<gene>
    <name evidence="4 5" type="primary">purK</name>
    <name evidence="7" type="ordered locus">Clocel_3419</name>
</gene>
<dbReference type="Pfam" id="PF02222">
    <property type="entry name" value="ATP-grasp"/>
    <property type="match status" value="1"/>
</dbReference>
<dbReference type="EC" id="6.3.4.18" evidence="4 5"/>
<comment type="function">
    <text evidence="5">Catalyzes the ATP-dependent conversion of 5-aminoimidazole ribonucleotide (AIR) and HCO(3)- to N5-carboxyaminoimidazole ribonucleotide (N5-CAIR).</text>
</comment>
<dbReference type="PROSITE" id="PS50975">
    <property type="entry name" value="ATP_GRASP"/>
    <property type="match status" value="1"/>
</dbReference>
<dbReference type="GO" id="GO:0046872">
    <property type="term" value="F:metal ion binding"/>
    <property type="evidence" value="ECO:0007669"/>
    <property type="project" value="InterPro"/>
</dbReference>
<organism evidence="7 8">
    <name type="scientific">Clostridium cellulovorans (strain ATCC 35296 / DSM 3052 / OCM 3 / 743B)</name>
    <dbReference type="NCBI Taxonomy" id="573061"/>
    <lineage>
        <taxon>Bacteria</taxon>
        <taxon>Bacillati</taxon>
        <taxon>Bacillota</taxon>
        <taxon>Clostridia</taxon>
        <taxon>Eubacteriales</taxon>
        <taxon>Clostridiaceae</taxon>
        <taxon>Clostridium</taxon>
    </lineage>
</organism>
<dbReference type="KEGG" id="ccb:Clocel_3419"/>
<dbReference type="Pfam" id="PF17769">
    <property type="entry name" value="PurK_C"/>
    <property type="match status" value="1"/>
</dbReference>
<accession>D9SVN7</accession>
<dbReference type="RefSeq" id="WP_010073497.1">
    <property type="nucleotide sequence ID" value="NC_014393.1"/>
</dbReference>
<keyword evidence="4 5" id="KW-0436">Ligase</keyword>
<dbReference type="GO" id="GO:0004638">
    <property type="term" value="F:phosphoribosylaminoimidazole carboxylase activity"/>
    <property type="evidence" value="ECO:0007669"/>
    <property type="project" value="InterPro"/>
</dbReference>
<name>D9SVN7_CLOC7</name>
<dbReference type="UniPathway" id="UPA00074">
    <property type="reaction ID" value="UER00942"/>
</dbReference>
<dbReference type="EMBL" id="CP002160">
    <property type="protein sequence ID" value="ADL53098.1"/>
    <property type="molecule type" value="Genomic_DNA"/>
</dbReference>
<dbReference type="HOGENOM" id="CLU_011534_0_2_9"/>
<comment type="caution">
    <text evidence="4">Lacks conserved residue(s) required for the propagation of feature annotation.</text>
</comment>
<dbReference type="InterPro" id="IPR011054">
    <property type="entry name" value="Rudment_hybrid_motif"/>
</dbReference>
<dbReference type="NCBIfam" id="NF004679">
    <property type="entry name" value="PRK06019.1-5"/>
    <property type="match status" value="1"/>
</dbReference>
<feature type="binding site" evidence="4">
    <location>
        <position position="112"/>
    </location>
    <ligand>
        <name>ATP</name>
        <dbReference type="ChEBI" id="CHEBI:30616"/>
    </ligand>
</feature>
<evidence type="ECO:0000259" key="6">
    <source>
        <dbReference type="PROSITE" id="PS50975"/>
    </source>
</evidence>
<dbReference type="SUPFAM" id="SSF52440">
    <property type="entry name" value="PreATP-grasp domain"/>
    <property type="match status" value="1"/>
</dbReference>
<comment type="subunit">
    <text evidence="4 5">Homodimer.</text>
</comment>
<dbReference type="STRING" id="573061.Clocel_3419"/>
<comment type="function">
    <text evidence="4">Catalyzes the ATP-dependent conversion of 5-aminoimidazole ribonucleotide (AIR) and HCO(3)(-) to N5-carboxyaminoimidazole ribonucleotide (N5-CAIR).</text>
</comment>
<dbReference type="GO" id="GO:0005829">
    <property type="term" value="C:cytosol"/>
    <property type="evidence" value="ECO:0007669"/>
    <property type="project" value="TreeGrafter"/>
</dbReference>
<feature type="binding site" evidence="4">
    <location>
        <begin position="187"/>
        <end position="190"/>
    </location>
    <ligand>
        <name>ATP</name>
        <dbReference type="ChEBI" id="CHEBI:30616"/>
    </ligand>
</feature>
<dbReference type="PANTHER" id="PTHR11609:SF5">
    <property type="entry name" value="PHOSPHORIBOSYLAMINOIMIDAZOLE CARBOXYLASE"/>
    <property type="match status" value="1"/>
</dbReference>
<dbReference type="Gene3D" id="3.40.50.20">
    <property type="match status" value="1"/>
</dbReference>
<sequence>MNKREIVRLNPPSNIGIIGGGQLGRMLTVEAKRMGYNVIILDPKPNSPAAQVADKQITAEFTDINALRKLAEKTDVLTYEFEHIDVGLLNEIESKGYKIYPSSKTLKVIQNKYVQKSILKEAGIKVPAFYLVNSLEELRNIFYNLGEKIILKTCKGGYDGKGNIVVKNIKKLEDAYKEFSDKELMVEEFINYTKEVSIIVAKNHEDITFYPIAENNHKDSILINSIIPAKISKDTEEKIIEVAKKVVETLDDFGVFCIEFFIDTDLDVLVNEIAPRPHNSGHYSIEGCTTSQYEQLIRIVTGMPLGSTKLRLPCVMYNILGSDEVQGKYCINGVEEILDMEDCYFHLYGKEETSYLKKIGHITALADCVEMAERKAKKVMDSLVIKSLEVS</sequence>
<dbReference type="OrthoDB" id="9804625at2"/>
<comment type="similarity">
    <text evidence="4 5">Belongs to the PurK/PurT family.</text>
</comment>
<dbReference type="GO" id="GO:0005524">
    <property type="term" value="F:ATP binding"/>
    <property type="evidence" value="ECO:0007669"/>
    <property type="project" value="UniProtKB-UniRule"/>
</dbReference>
<comment type="catalytic activity">
    <reaction evidence="4 5">
        <text>5-amino-1-(5-phospho-beta-D-ribosyl)imidazole + hydrogencarbonate + ATP = 5-carboxyamino-1-(5-phospho-D-ribosyl)imidazole + ADP + phosphate + 2 H(+)</text>
        <dbReference type="Rhea" id="RHEA:19317"/>
        <dbReference type="ChEBI" id="CHEBI:15378"/>
        <dbReference type="ChEBI" id="CHEBI:17544"/>
        <dbReference type="ChEBI" id="CHEBI:30616"/>
        <dbReference type="ChEBI" id="CHEBI:43474"/>
        <dbReference type="ChEBI" id="CHEBI:58730"/>
        <dbReference type="ChEBI" id="CHEBI:137981"/>
        <dbReference type="ChEBI" id="CHEBI:456216"/>
        <dbReference type="EC" id="6.3.4.18"/>
    </reaction>
</comment>
<dbReference type="GO" id="GO:0034028">
    <property type="term" value="F:5-(carboxyamino)imidazole ribonucleotide synthase activity"/>
    <property type="evidence" value="ECO:0007669"/>
    <property type="project" value="UniProtKB-UniRule"/>
</dbReference>
<dbReference type="eggNOG" id="COG0026">
    <property type="taxonomic scope" value="Bacteria"/>
</dbReference>
<proteinExistence type="inferred from homology"/>
<feature type="binding site" evidence="4">
    <location>
        <position position="195"/>
    </location>
    <ligand>
        <name>ATP</name>
        <dbReference type="ChEBI" id="CHEBI:30616"/>
    </ligand>
</feature>
<evidence type="ECO:0000256" key="1">
    <source>
        <dbReference type="ARBA" id="ARBA00022741"/>
    </source>
</evidence>